<dbReference type="Gene3D" id="2.160.10.10">
    <property type="entry name" value="Hexapeptide repeat proteins"/>
    <property type="match status" value="1"/>
</dbReference>
<proteinExistence type="inferred from homology"/>
<dbReference type="EMBL" id="BAKI01000011">
    <property type="protein sequence ID" value="GAF36453.1"/>
    <property type="molecule type" value="Genomic_DNA"/>
</dbReference>
<dbReference type="AlphaFoldDB" id="X0PAL6"/>
<sequence>MSLADSMKNGKIYRESGFTDQTDIDYAKKLAVQRLKGKQLAFEFNQTNPTNEQKRQALMKQLFHKIGKRPFIEGPLYTSYGCHTTIGDDFYANFNLTIVDDIDVTIGDHVMCGPNVMISVTGHPLEGPRRRNGEQFSKPVHIGNDVWIGGNVAILPGVSIGNNVVIGAGSVVTRSVPDNVVVVGVPGRITKKLPPIREQI</sequence>
<protein>
    <recommendedName>
        <fullName evidence="5">Acetyltransferase</fullName>
        <ecNumber evidence="5">2.3.1.-</ecNumber>
    </recommendedName>
</protein>
<evidence type="ECO:0000256" key="2">
    <source>
        <dbReference type="ARBA" id="ARBA00022679"/>
    </source>
</evidence>
<dbReference type="Proteomes" id="UP000051966">
    <property type="component" value="Unassembled WGS sequence"/>
</dbReference>
<name>X0PAL6_9LACO</name>
<dbReference type="EMBL" id="AZFY01000045">
    <property type="protein sequence ID" value="KRM09522.1"/>
    <property type="molecule type" value="Genomic_DNA"/>
</dbReference>
<keyword evidence="10" id="KW-1185">Reference proteome</keyword>
<dbReference type="InterPro" id="IPR018357">
    <property type="entry name" value="Hexapep_transf_CS"/>
</dbReference>
<evidence type="ECO:0000313" key="10">
    <source>
        <dbReference type="Proteomes" id="UP000051966"/>
    </source>
</evidence>
<organism evidence="7 9">
    <name type="scientific">Lentilactobacillus farraginis DSM 18382 = JCM 14108</name>
    <dbReference type="NCBI Taxonomy" id="1423743"/>
    <lineage>
        <taxon>Bacteria</taxon>
        <taxon>Bacillati</taxon>
        <taxon>Bacillota</taxon>
        <taxon>Bacilli</taxon>
        <taxon>Lactobacillales</taxon>
        <taxon>Lactobacillaceae</taxon>
        <taxon>Lentilactobacillus</taxon>
    </lineage>
</organism>
<evidence type="ECO:0000313" key="7">
    <source>
        <dbReference type="EMBL" id="GAF36453.1"/>
    </source>
</evidence>
<evidence type="ECO:0000256" key="1">
    <source>
        <dbReference type="ARBA" id="ARBA00007274"/>
    </source>
</evidence>
<evidence type="ECO:0000259" key="6">
    <source>
        <dbReference type="SMART" id="SM01266"/>
    </source>
</evidence>
<dbReference type="InterPro" id="IPR039369">
    <property type="entry name" value="LacA-like"/>
</dbReference>
<dbReference type="PROSITE" id="PS00101">
    <property type="entry name" value="HEXAPEP_TRANSFERASES"/>
    <property type="match status" value="1"/>
</dbReference>
<dbReference type="PANTHER" id="PTHR43017:SF1">
    <property type="entry name" value="ACETYLTRANSFERASE YJL218W-RELATED"/>
    <property type="match status" value="1"/>
</dbReference>
<dbReference type="SUPFAM" id="SSF51161">
    <property type="entry name" value="Trimeric LpxA-like enzymes"/>
    <property type="match status" value="1"/>
</dbReference>
<dbReference type="Pfam" id="PF00132">
    <property type="entry name" value="Hexapep"/>
    <property type="match status" value="1"/>
</dbReference>
<dbReference type="GO" id="GO:0008870">
    <property type="term" value="F:galactoside O-acetyltransferase activity"/>
    <property type="evidence" value="ECO:0007669"/>
    <property type="project" value="TreeGrafter"/>
</dbReference>
<evidence type="ECO:0000256" key="3">
    <source>
        <dbReference type="ARBA" id="ARBA00022737"/>
    </source>
</evidence>
<dbReference type="SMART" id="SM01266">
    <property type="entry name" value="Mac"/>
    <property type="match status" value="1"/>
</dbReference>
<comment type="similarity">
    <text evidence="1 5">Belongs to the transferase hexapeptide repeat family.</text>
</comment>
<dbReference type="PATRIC" id="fig|1423743.5.peg.2649"/>
<evidence type="ECO:0000313" key="9">
    <source>
        <dbReference type="Proteomes" id="UP000019488"/>
    </source>
</evidence>
<dbReference type="STRING" id="1423743.FD41_GL002582"/>
<dbReference type="Pfam" id="PF12464">
    <property type="entry name" value="Mac"/>
    <property type="match status" value="1"/>
</dbReference>
<dbReference type="InterPro" id="IPR024688">
    <property type="entry name" value="Mac_dom"/>
</dbReference>
<comment type="caution">
    <text evidence="7">The sequence shown here is derived from an EMBL/GenBank/DDBJ whole genome shotgun (WGS) entry which is preliminary data.</text>
</comment>
<evidence type="ECO:0000256" key="4">
    <source>
        <dbReference type="ARBA" id="ARBA00023315"/>
    </source>
</evidence>
<dbReference type="Proteomes" id="UP000019488">
    <property type="component" value="Unassembled WGS sequence"/>
</dbReference>
<dbReference type="OrthoDB" id="9812571at2"/>
<feature type="domain" description="Maltose/galactoside acetyltransferase" evidence="6">
    <location>
        <begin position="4"/>
        <end position="68"/>
    </location>
</feature>
<keyword evidence="4 5" id="KW-0012">Acyltransferase</keyword>
<accession>X0PAL6</accession>
<dbReference type="FunFam" id="2.160.10.10:FF:000025">
    <property type="entry name" value="Hexapeptide-repeat containing-acetyltransferase"/>
    <property type="match status" value="1"/>
</dbReference>
<dbReference type="InterPro" id="IPR011004">
    <property type="entry name" value="Trimer_LpxA-like_sf"/>
</dbReference>
<dbReference type="CDD" id="cd03357">
    <property type="entry name" value="LbH_MAT_GAT"/>
    <property type="match status" value="1"/>
</dbReference>
<dbReference type="InterPro" id="IPR001451">
    <property type="entry name" value="Hexapep"/>
</dbReference>
<gene>
    <name evidence="8" type="ORF">FD41_GL002582</name>
    <name evidence="7" type="ORF">JCM14108_1420</name>
</gene>
<dbReference type="RefSeq" id="WP_035179232.1">
    <property type="nucleotide sequence ID" value="NZ_AZFY01000045.1"/>
</dbReference>
<keyword evidence="3" id="KW-0677">Repeat</keyword>
<dbReference type="PANTHER" id="PTHR43017">
    <property type="entry name" value="GALACTOSIDE O-ACETYLTRANSFERASE"/>
    <property type="match status" value="1"/>
</dbReference>
<reference evidence="7" key="1">
    <citation type="journal article" date="2014" name="Genome Announc.">
        <title>Draft Genome Sequences of Two Lactobacillus Strains, L. farraginis JCM 14108T and L. composti JCM 14202T, Isolated from Compost of Distilled Shochu Residue.</title>
        <authorList>
            <person name="Yuki M."/>
            <person name="Oshima K."/>
            <person name="Suda W."/>
            <person name="Kitahara M."/>
            <person name="Kitamura K."/>
            <person name="Iida T."/>
            <person name="Hattori M."/>
            <person name="Ohkuma M."/>
        </authorList>
    </citation>
    <scope>NUCLEOTIDE SEQUENCE [LARGE SCALE GENOMIC DNA]</scope>
    <source>
        <strain evidence="7">JCM 14108</strain>
    </source>
</reference>
<evidence type="ECO:0000313" key="8">
    <source>
        <dbReference type="EMBL" id="KRM09522.1"/>
    </source>
</evidence>
<evidence type="ECO:0000256" key="5">
    <source>
        <dbReference type="RuleBase" id="RU367021"/>
    </source>
</evidence>
<dbReference type="EC" id="2.3.1.-" evidence="5"/>
<keyword evidence="2 5" id="KW-0808">Transferase</keyword>
<reference evidence="8 10" key="2">
    <citation type="journal article" date="2015" name="Genome Announc.">
        <title>Expanding the biotechnology potential of lactobacilli through comparative genomics of 213 strains and associated genera.</title>
        <authorList>
            <person name="Sun Z."/>
            <person name="Harris H.M."/>
            <person name="McCann A."/>
            <person name="Guo C."/>
            <person name="Argimon S."/>
            <person name="Zhang W."/>
            <person name="Yang X."/>
            <person name="Jeffery I.B."/>
            <person name="Cooney J.C."/>
            <person name="Kagawa T.F."/>
            <person name="Liu W."/>
            <person name="Song Y."/>
            <person name="Salvetti E."/>
            <person name="Wrobel A."/>
            <person name="Rasinkangas P."/>
            <person name="Parkhill J."/>
            <person name="Rea M.C."/>
            <person name="O'Sullivan O."/>
            <person name="Ritari J."/>
            <person name="Douillard F.P."/>
            <person name="Paul Ross R."/>
            <person name="Yang R."/>
            <person name="Briner A.E."/>
            <person name="Felis G.E."/>
            <person name="de Vos W.M."/>
            <person name="Barrangou R."/>
            <person name="Klaenhammer T.R."/>
            <person name="Caufield P.W."/>
            <person name="Cui Y."/>
            <person name="Zhang H."/>
            <person name="O'Toole P.W."/>
        </authorList>
    </citation>
    <scope>NUCLEOTIDE SEQUENCE [LARGE SCALE GENOMIC DNA]</scope>
    <source>
        <strain evidence="8 10">DSM 18382</strain>
    </source>
</reference>